<name>A0A1G2BM78_9BACT</name>
<dbReference type="Gene3D" id="2.130.10.130">
    <property type="entry name" value="Integrin alpha, N-terminal"/>
    <property type="match status" value="1"/>
</dbReference>
<keyword evidence="3 5" id="KW-0378">Hydrolase</keyword>
<feature type="active site" description="Charge relay system" evidence="5">
    <location>
        <position position="135"/>
    </location>
</feature>
<dbReference type="InterPro" id="IPR023827">
    <property type="entry name" value="Peptidase_S8_Asp-AS"/>
</dbReference>
<dbReference type="AlphaFoldDB" id="A0A1G2BM78"/>
<dbReference type="GO" id="GO:0004252">
    <property type="term" value="F:serine-type endopeptidase activity"/>
    <property type="evidence" value="ECO:0007669"/>
    <property type="project" value="UniProtKB-UniRule"/>
</dbReference>
<dbReference type="PRINTS" id="PR00723">
    <property type="entry name" value="SUBTILISIN"/>
</dbReference>
<dbReference type="STRING" id="1798551.A3B30_02670"/>
<reference evidence="7 8" key="1">
    <citation type="journal article" date="2016" name="Nat. Commun.">
        <title>Thousands of microbial genomes shed light on interconnected biogeochemical processes in an aquifer system.</title>
        <authorList>
            <person name="Anantharaman K."/>
            <person name="Brown C.T."/>
            <person name="Hug L.A."/>
            <person name="Sharon I."/>
            <person name="Castelle C.J."/>
            <person name="Probst A.J."/>
            <person name="Thomas B.C."/>
            <person name="Singh A."/>
            <person name="Wilkins M.J."/>
            <person name="Karaoz U."/>
            <person name="Brodie E.L."/>
            <person name="Williams K.H."/>
            <person name="Hubbard S.S."/>
            <person name="Banfield J.F."/>
        </authorList>
    </citation>
    <scope>NUCLEOTIDE SEQUENCE [LARGE SCALE GENOMIC DNA]</scope>
</reference>
<evidence type="ECO:0000256" key="1">
    <source>
        <dbReference type="ARBA" id="ARBA00011073"/>
    </source>
</evidence>
<dbReference type="GO" id="GO:0006508">
    <property type="term" value="P:proteolysis"/>
    <property type="evidence" value="ECO:0007669"/>
    <property type="project" value="UniProtKB-KW"/>
</dbReference>
<dbReference type="Proteomes" id="UP000178248">
    <property type="component" value="Unassembled WGS sequence"/>
</dbReference>
<dbReference type="EMBL" id="MHKM01000050">
    <property type="protein sequence ID" value="OGY90263.1"/>
    <property type="molecule type" value="Genomic_DNA"/>
</dbReference>
<gene>
    <name evidence="7" type="ORF">A3B30_02670</name>
</gene>
<keyword evidence="4 5" id="KW-0720">Serine protease</keyword>
<dbReference type="Gene3D" id="3.40.50.200">
    <property type="entry name" value="Peptidase S8/S53 domain"/>
    <property type="match status" value="1"/>
</dbReference>
<dbReference type="InterPro" id="IPR028994">
    <property type="entry name" value="Integrin_alpha_N"/>
</dbReference>
<dbReference type="PROSITE" id="PS51892">
    <property type="entry name" value="SUBTILASE"/>
    <property type="match status" value="1"/>
</dbReference>
<evidence type="ECO:0000256" key="2">
    <source>
        <dbReference type="ARBA" id="ARBA00022670"/>
    </source>
</evidence>
<dbReference type="SUPFAM" id="SSF69318">
    <property type="entry name" value="Integrin alpha N-terminal domain"/>
    <property type="match status" value="1"/>
</dbReference>
<dbReference type="PROSITE" id="PS00136">
    <property type="entry name" value="SUBTILASE_ASP"/>
    <property type="match status" value="1"/>
</dbReference>
<dbReference type="InterPro" id="IPR050131">
    <property type="entry name" value="Peptidase_S8_subtilisin-like"/>
</dbReference>
<keyword evidence="2 5" id="KW-0645">Protease</keyword>
<dbReference type="Pfam" id="PF00082">
    <property type="entry name" value="Peptidase_S8"/>
    <property type="match status" value="1"/>
</dbReference>
<dbReference type="InterPro" id="IPR015500">
    <property type="entry name" value="Peptidase_S8_subtilisin-rel"/>
</dbReference>
<feature type="domain" description="Peptidase S8/S53" evidence="6">
    <location>
        <begin position="63"/>
        <end position="351"/>
    </location>
</feature>
<evidence type="ECO:0000313" key="8">
    <source>
        <dbReference type="Proteomes" id="UP000178248"/>
    </source>
</evidence>
<dbReference type="InterPro" id="IPR036852">
    <property type="entry name" value="Peptidase_S8/S53_dom_sf"/>
</dbReference>
<dbReference type="InterPro" id="IPR022398">
    <property type="entry name" value="Peptidase_S8_His-AS"/>
</dbReference>
<dbReference type="PROSITE" id="PS00137">
    <property type="entry name" value="SUBTILASE_HIS"/>
    <property type="match status" value="1"/>
</dbReference>
<dbReference type="InterPro" id="IPR000209">
    <property type="entry name" value="Peptidase_S8/S53_dom"/>
</dbReference>
<comment type="similarity">
    <text evidence="1 5">Belongs to the peptidase S8 family.</text>
</comment>
<feature type="active site" description="Charge relay system" evidence="5">
    <location>
        <position position="309"/>
    </location>
</feature>
<evidence type="ECO:0000256" key="3">
    <source>
        <dbReference type="ARBA" id="ARBA00022801"/>
    </source>
</evidence>
<dbReference type="SUPFAM" id="SSF52743">
    <property type="entry name" value="Subtilisin-like"/>
    <property type="match status" value="1"/>
</dbReference>
<sequence length="681" mass="72507">MAVFFMASIPSQGMPSVLAASGVPSGVAAALVTNDPDLYRQWYLNRTQAFDAWSITQQYVQKRDVIVAVLDTGVDLDHPDLAASLWRNEGEIAGDELDNDGNSYIDDVQGWDFLLSKPDPRPKKEDQFSVEAINHGTIVAGIIAAQQDNAIGIAGVGYRIKIMPIRVLDSHGSGNTILLSQAIDYAVQNGADVINLSLVGEVVDPRLVSSIQSAFRSGVAIVAAAGNQQTSGVDLNVTPRYPVCDVEGVNRVIGVAAVDESNRRASFSNYGSNCIDIAAPGTNIYSTVWHKDGDPDLAEYFHGGWNGSSVAAPMVSATLAMMRAVAPTLSLPELYRALLMTAVNTNPAGQQYSDIGYGVLNSRAAVDKAIELSRVNPLRIIMAQGAGFEPLIVVKDKNGSLVSQFYAYTKSFRGGVAVATGDINGDGIPEIITAPLSRGGPHIRVFDVFGSLLLQFMAYDTAYRGGLSVAAADMNGDGAAEIVVSPLSGHQPQVRVFDSRGSKISEFMAYAASFLGGVRVAAGDVNHDHAGEIVTVPATGGGPHVRVFNSSGGLLSQFMAFDSRMRGGYFVAIGGGSSDRGDPILVVPERNDNVVLAMFDSSGAESNRFPLYPEIDDVEEASMINSGDFTGDGQKDIMMHQLSHGADITIFDIFGRVIDHVSFNGTNPDFKTIRFSFAFTR</sequence>
<dbReference type="InterPro" id="IPR034204">
    <property type="entry name" value="PfSUB1-like_cat_dom"/>
</dbReference>
<feature type="active site" description="Charge relay system" evidence="5">
    <location>
        <position position="71"/>
    </location>
</feature>
<dbReference type="PANTHER" id="PTHR43806:SF11">
    <property type="entry name" value="CEREVISIN-RELATED"/>
    <property type="match status" value="1"/>
</dbReference>
<proteinExistence type="inferred from homology"/>
<comment type="caution">
    <text evidence="7">The sequence shown here is derived from an EMBL/GenBank/DDBJ whole genome shotgun (WGS) entry which is preliminary data.</text>
</comment>
<evidence type="ECO:0000313" key="7">
    <source>
        <dbReference type="EMBL" id="OGY90263.1"/>
    </source>
</evidence>
<evidence type="ECO:0000256" key="4">
    <source>
        <dbReference type="ARBA" id="ARBA00022825"/>
    </source>
</evidence>
<dbReference type="CDD" id="cd07473">
    <property type="entry name" value="Peptidases_S8_Subtilisin_like"/>
    <property type="match status" value="1"/>
</dbReference>
<evidence type="ECO:0000256" key="5">
    <source>
        <dbReference type="PROSITE-ProRule" id="PRU01240"/>
    </source>
</evidence>
<evidence type="ECO:0000259" key="6">
    <source>
        <dbReference type="Pfam" id="PF00082"/>
    </source>
</evidence>
<protein>
    <recommendedName>
        <fullName evidence="6">Peptidase S8/S53 domain-containing protein</fullName>
    </recommendedName>
</protein>
<organism evidence="7 8">
    <name type="scientific">Candidatus Komeilibacteria bacterium RIFCSPLOWO2_01_FULL_52_15</name>
    <dbReference type="NCBI Taxonomy" id="1798551"/>
    <lineage>
        <taxon>Bacteria</taxon>
        <taxon>Candidatus Komeiliibacteriota</taxon>
    </lineage>
</organism>
<accession>A0A1G2BM78</accession>
<dbReference type="PANTHER" id="PTHR43806">
    <property type="entry name" value="PEPTIDASE S8"/>
    <property type="match status" value="1"/>
</dbReference>